<dbReference type="CDD" id="cd13962">
    <property type="entry name" value="PT_UbiA_UBIAD1"/>
    <property type="match status" value="1"/>
</dbReference>
<proteinExistence type="predicted"/>
<dbReference type="GO" id="GO:0004659">
    <property type="term" value="F:prenyltransferase activity"/>
    <property type="evidence" value="ECO:0007669"/>
    <property type="project" value="InterPro"/>
</dbReference>
<keyword evidence="5 6" id="KW-0472">Membrane</keyword>
<keyword evidence="8" id="KW-1185">Reference proteome</keyword>
<evidence type="ECO:0000256" key="1">
    <source>
        <dbReference type="ARBA" id="ARBA00004141"/>
    </source>
</evidence>
<dbReference type="EMBL" id="DF967972">
    <property type="protein sequence ID" value="GAP12636.1"/>
    <property type="molecule type" value="Genomic_DNA"/>
</dbReference>
<comment type="subcellular location">
    <subcellularLocation>
        <location evidence="1">Membrane</location>
        <topology evidence="1">Multi-pass membrane protein</topology>
    </subcellularLocation>
</comment>
<dbReference type="AlphaFoldDB" id="A0A0S7B660"/>
<dbReference type="Pfam" id="PF01040">
    <property type="entry name" value="UbiA"/>
    <property type="match status" value="1"/>
</dbReference>
<evidence type="ECO:0000313" key="7">
    <source>
        <dbReference type="EMBL" id="GAP12636.1"/>
    </source>
</evidence>
<evidence type="ECO:0000256" key="3">
    <source>
        <dbReference type="ARBA" id="ARBA00022692"/>
    </source>
</evidence>
<dbReference type="GO" id="GO:0009234">
    <property type="term" value="P:menaquinone biosynthetic process"/>
    <property type="evidence" value="ECO:0007669"/>
    <property type="project" value="TreeGrafter"/>
</dbReference>
<dbReference type="GO" id="GO:0016020">
    <property type="term" value="C:membrane"/>
    <property type="evidence" value="ECO:0007669"/>
    <property type="project" value="UniProtKB-SubCell"/>
</dbReference>
<reference evidence="7" key="1">
    <citation type="submission" date="2015-07" db="EMBL/GenBank/DDBJ databases">
        <title>Draft Genome Sequences of Anaerolinea thermolimosa IMO-1, Bellilinea caldifistulae GOMI-1, Leptolinea tardivitalis YMTK-2, Levilinea saccharolytica KIBI-1,Longilinea arvoryzae KOME-1, Previously Described as Members of the Anaerolineaceae (Chloroflexi).</title>
        <authorList>
            <person name="Sekiguchi Y."/>
            <person name="Ohashi A."/>
            <person name="Matsuura N."/>
            <person name="Tourlousse M.D."/>
        </authorList>
    </citation>
    <scope>NUCLEOTIDE SEQUENCE [LARGE SCALE GENOMIC DNA]</scope>
    <source>
        <strain evidence="7">KOME-1</strain>
    </source>
</reference>
<keyword evidence="3 6" id="KW-0812">Transmembrane</keyword>
<dbReference type="PANTHER" id="PTHR13929">
    <property type="entry name" value="1,4-DIHYDROXY-2-NAPHTHOATE OCTAPRENYLTRANSFERASE"/>
    <property type="match status" value="1"/>
</dbReference>
<accession>A0A0S7B660</accession>
<dbReference type="InterPro" id="IPR026046">
    <property type="entry name" value="UBIAD1"/>
</dbReference>
<evidence type="ECO:0000256" key="2">
    <source>
        <dbReference type="ARBA" id="ARBA00022679"/>
    </source>
</evidence>
<feature type="transmembrane region" description="Helical" evidence="6">
    <location>
        <begin position="279"/>
        <end position="306"/>
    </location>
</feature>
<dbReference type="Proteomes" id="UP000055060">
    <property type="component" value="Unassembled WGS sequence"/>
</dbReference>
<dbReference type="GO" id="GO:0042371">
    <property type="term" value="P:vitamin K biosynthetic process"/>
    <property type="evidence" value="ECO:0007669"/>
    <property type="project" value="TreeGrafter"/>
</dbReference>
<dbReference type="STRING" id="360412.LARV_00372"/>
<evidence type="ECO:0000313" key="8">
    <source>
        <dbReference type="Proteomes" id="UP000055060"/>
    </source>
</evidence>
<evidence type="ECO:0000256" key="4">
    <source>
        <dbReference type="ARBA" id="ARBA00022989"/>
    </source>
</evidence>
<keyword evidence="2 7" id="KW-0808">Transferase</keyword>
<feature type="transmembrane region" description="Helical" evidence="6">
    <location>
        <begin position="125"/>
        <end position="143"/>
    </location>
</feature>
<dbReference type="OrthoDB" id="9767568at2"/>
<name>A0A0S7B660_9CHLR</name>
<feature type="transmembrane region" description="Helical" evidence="6">
    <location>
        <begin position="250"/>
        <end position="267"/>
    </location>
</feature>
<feature type="transmembrane region" description="Helical" evidence="6">
    <location>
        <begin position="184"/>
        <end position="204"/>
    </location>
</feature>
<feature type="transmembrane region" description="Helical" evidence="6">
    <location>
        <begin position="224"/>
        <end position="244"/>
    </location>
</feature>
<feature type="transmembrane region" description="Helical" evidence="6">
    <location>
        <begin position="20"/>
        <end position="37"/>
    </location>
</feature>
<dbReference type="RefSeq" id="WP_075072046.1">
    <property type="nucleotide sequence ID" value="NZ_DF967972.1"/>
</dbReference>
<evidence type="ECO:0000256" key="6">
    <source>
        <dbReference type="SAM" id="Phobius"/>
    </source>
</evidence>
<gene>
    <name evidence="7" type="ORF">LARV_00372</name>
</gene>
<sequence>MQASTFRSRIWDFIRLTRVVFLFGGFLLYALGAATAARAGLAILWPAYLLGQIVVTSIQLSAHYGNEYYDREVDRLAAQNRTWFSGGSGMLATGSLSPSTVRVAAYACVAVALATGILAGIRSPWMFAIVALSLAGSWFYSAPPLTLMSSGWGELTTSLIVAVGVPLAGYLMQAGLLPAQFWPVYLPLLLLHGAMLIAFEIPDFSVDRSLGKKTLTVRLGPPRAAGLAGGLIVCAYLLLAILALSPANPGRWMVWTLPLAIIQMLLLRRAARAPTRIDHFLLTAGGACLFTLTALLALLGMLFAGLGLG</sequence>
<evidence type="ECO:0000256" key="5">
    <source>
        <dbReference type="ARBA" id="ARBA00023136"/>
    </source>
</evidence>
<dbReference type="PANTHER" id="PTHR13929:SF0">
    <property type="entry name" value="UBIA PRENYLTRANSFERASE DOMAIN-CONTAINING PROTEIN 1"/>
    <property type="match status" value="1"/>
</dbReference>
<keyword evidence="4 6" id="KW-1133">Transmembrane helix</keyword>
<organism evidence="7">
    <name type="scientific">Longilinea arvoryzae</name>
    <dbReference type="NCBI Taxonomy" id="360412"/>
    <lineage>
        <taxon>Bacteria</taxon>
        <taxon>Bacillati</taxon>
        <taxon>Chloroflexota</taxon>
        <taxon>Anaerolineae</taxon>
        <taxon>Anaerolineales</taxon>
        <taxon>Anaerolineaceae</taxon>
        <taxon>Longilinea</taxon>
    </lineage>
</organism>
<feature type="transmembrane region" description="Helical" evidence="6">
    <location>
        <begin position="100"/>
        <end position="119"/>
    </location>
</feature>
<protein>
    <submittedName>
        <fullName evidence="7">1,4-dihydroxy-2-naphthoate octaprenyltransferase</fullName>
    </submittedName>
</protein>
<dbReference type="InterPro" id="IPR000537">
    <property type="entry name" value="UbiA_prenyltransferase"/>
</dbReference>